<dbReference type="AlphaFoldDB" id="A0A0L8G3P3"/>
<reference evidence="1" key="1">
    <citation type="submission" date="2015-07" db="EMBL/GenBank/DDBJ databases">
        <title>MeaNS - Measles Nucleotide Surveillance Program.</title>
        <authorList>
            <person name="Tran T."/>
            <person name="Druce J."/>
        </authorList>
    </citation>
    <scope>NUCLEOTIDE SEQUENCE</scope>
    <source>
        <strain evidence="1">UCB-OBI-ISO-001</strain>
        <tissue evidence="1">Gonad</tissue>
    </source>
</reference>
<proteinExistence type="predicted"/>
<evidence type="ECO:0000313" key="1">
    <source>
        <dbReference type="EMBL" id="KOF71626.1"/>
    </source>
</evidence>
<organism evidence="1">
    <name type="scientific">Octopus bimaculoides</name>
    <name type="common">California two-spotted octopus</name>
    <dbReference type="NCBI Taxonomy" id="37653"/>
    <lineage>
        <taxon>Eukaryota</taxon>
        <taxon>Metazoa</taxon>
        <taxon>Spiralia</taxon>
        <taxon>Lophotrochozoa</taxon>
        <taxon>Mollusca</taxon>
        <taxon>Cephalopoda</taxon>
        <taxon>Coleoidea</taxon>
        <taxon>Octopodiformes</taxon>
        <taxon>Octopoda</taxon>
        <taxon>Incirrata</taxon>
        <taxon>Octopodidae</taxon>
        <taxon>Octopus</taxon>
    </lineage>
</organism>
<sequence length="49" mass="6034">MHKVTVNKIWSQHQFRPLFFFHIYIINTRYILITQNELLCLPLQLVTFD</sequence>
<accession>A0A0L8G3P3</accession>
<gene>
    <name evidence="1" type="ORF">OCBIM_22000824mg</name>
</gene>
<protein>
    <submittedName>
        <fullName evidence="1">Uncharacterized protein</fullName>
    </submittedName>
</protein>
<name>A0A0L8G3P3_OCTBM</name>
<dbReference type="EMBL" id="KQ424081">
    <property type="protein sequence ID" value="KOF71626.1"/>
    <property type="molecule type" value="Genomic_DNA"/>
</dbReference>